<dbReference type="InterPro" id="IPR006612">
    <property type="entry name" value="THAP_Znf"/>
</dbReference>
<keyword evidence="7 9" id="KW-0238">DNA-binding</keyword>
<feature type="domain" description="THAP-type" evidence="12">
    <location>
        <begin position="205"/>
        <end position="285"/>
    </location>
</feature>
<keyword evidence="1" id="KW-1017">Isopeptide bond</keyword>
<dbReference type="SUPFAM" id="SSF57716">
    <property type="entry name" value="Glucocorticoid receptor-like (DNA-binding domain)"/>
    <property type="match status" value="1"/>
</dbReference>
<dbReference type="PROSITE" id="PS50157">
    <property type="entry name" value="ZINC_FINGER_C2H2_2"/>
    <property type="match status" value="1"/>
</dbReference>
<comment type="caution">
    <text evidence="13">The sequence shown here is derived from an EMBL/GenBank/DDBJ whole genome shotgun (WGS) entry which is preliminary data.</text>
</comment>
<feature type="compositionally biased region" description="Polar residues" evidence="10">
    <location>
        <begin position="155"/>
        <end position="164"/>
    </location>
</feature>
<sequence>MAEAAPQAAAVEKVTVMLRTVGDAPILKQKKFTVDPSKTVAWFSGVIRKMLQLPQEKSLFFLRLSDFFPFARSHLWGSTRMLRRQECRWKRRSSDFESRMETKVVPRKIVDEAAEKSGESEGEYEEFDEEDEDFDADDDQPPVIEPEPRGFQEQFEPQPSSSTAKDVEEVNSAQFEENYVETHGEPIDFYGEETIAITTTSRNDMVHVGPICVVCGRTESEKIRLFKWPKSPELRAKWIRFFKMKPAAVNAPSSVYICCFHFLAETFIMVENRIFWKATAMPKYRLRRPCITESFPWEAQYKAPAIRTTAAQNTVEYKIRYRMPYSKHKSRNSHEVAVLSPAAHPHLFYEFSYNRTTVQNTKFYACLTCRRAKIDSGIRDVIRTIHLDGVKLLSKGDPFSGHHFACRPHNAYDYKASWRVPLASSYEAEQEIVYVDEGGMPIVWDDAECEPEDRAEDIRILEYHHEEPPPEEMMLDPHEHEVAEVLVVDHQMKSEGDEMYAHLQPLQEAGPSQAVDELPQTILAPEPADVEFYEYKQDEPSEGKPLAKRPCLDSATEKSNHLRVHWRCQLCPEEFSVTTEFIVHLQWHVEQEIDCRVCGIRISVDEDPKHMQEGICPKCFNELPFV</sequence>
<dbReference type="GO" id="GO:0000045">
    <property type="term" value="P:autophagosome assembly"/>
    <property type="evidence" value="ECO:0007669"/>
    <property type="project" value="InterPro"/>
</dbReference>
<dbReference type="SUPFAM" id="SSF54236">
    <property type="entry name" value="Ubiquitin-like"/>
    <property type="match status" value="1"/>
</dbReference>
<name>A0A8S1HRF3_9PELO</name>
<keyword evidence="14" id="KW-1185">Reference proteome</keyword>
<protein>
    <recommendedName>
        <fullName evidence="15">THAP-type domain-containing protein</fullName>
    </recommendedName>
</protein>
<proteinExistence type="predicted"/>
<organism evidence="13 14">
    <name type="scientific">Caenorhabditis auriculariae</name>
    <dbReference type="NCBI Taxonomy" id="2777116"/>
    <lineage>
        <taxon>Eukaryota</taxon>
        <taxon>Metazoa</taxon>
        <taxon>Ecdysozoa</taxon>
        <taxon>Nematoda</taxon>
        <taxon>Chromadorea</taxon>
        <taxon>Rhabditida</taxon>
        <taxon>Rhabditina</taxon>
        <taxon>Rhabditomorpha</taxon>
        <taxon>Rhabditoidea</taxon>
        <taxon>Rhabditidae</taxon>
        <taxon>Peloderinae</taxon>
        <taxon>Caenorhabditis</taxon>
    </lineage>
</organism>
<evidence type="ECO:0000256" key="7">
    <source>
        <dbReference type="ARBA" id="ARBA00023125"/>
    </source>
</evidence>
<reference evidence="13" key="1">
    <citation type="submission" date="2020-10" db="EMBL/GenBank/DDBJ databases">
        <authorList>
            <person name="Kikuchi T."/>
        </authorList>
    </citation>
    <scope>NUCLEOTIDE SEQUENCE</scope>
    <source>
        <strain evidence="13">NKZ352</strain>
    </source>
</reference>
<feature type="domain" description="C2H2-type" evidence="11">
    <location>
        <begin position="566"/>
        <end position="593"/>
    </location>
</feature>
<feature type="region of interest" description="Disordered" evidence="10">
    <location>
        <begin position="110"/>
        <end position="167"/>
    </location>
</feature>
<evidence type="ECO:0000259" key="11">
    <source>
        <dbReference type="PROSITE" id="PS50157"/>
    </source>
</evidence>
<dbReference type="GO" id="GO:0005737">
    <property type="term" value="C:cytoplasm"/>
    <property type="evidence" value="ECO:0007669"/>
    <property type="project" value="InterPro"/>
</dbReference>
<dbReference type="Proteomes" id="UP000835052">
    <property type="component" value="Unassembled WGS sequence"/>
</dbReference>
<evidence type="ECO:0000259" key="12">
    <source>
        <dbReference type="PROSITE" id="PS50950"/>
    </source>
</evidence>
<dbReference type="GO" id="GO:0003677">
    <property type="term" value="F:DNA binding"/>
    <property type="evidence" value="ECO:0007669"/>
    <property type="project" value="UniProtKB-UniRule"/>
</dbReference>
<evidence type="ECO:0000256" key="4">
    <source>
        <dbReference type="ARBA" id="ARBA00022786"/>
    </source>
</evidence>
<dbReference type="OrthoDB" id="5866893at2759"/>
<keyword evidence="3 8" id="KW-0863">Zinc-finger</keyword>
<keyword evidence="2" id="KW-0479">Metal-binding</keyword>
<accession>A0A8S1HRF3</accession>
<dbReference type="InterPro" id="IPR013087">
    <property type="entry name" value="Znf_C2H2_type"/>
</dbReference>
<evidence type="ECO:0000256" key="8">
    <source>
        <dbReference type="PROSITE-ProRule" id="PRU00042"/>
    </source>
</evidence>
<keyword evidence="6" id="KW-0072">Autophagy</keyword>
<feature type="compositionally biased region" description="Acidic residues" evidence="10">
    <location>
        <begin position="120"/>
        <end position="140"/>
    </location>
</feature>
<evidence type="ECO:0008006" key="15">
    <source>
        <dbReference type="Google" id="ProtNLM"/>
    </source>
</evidence>
<evidence type="ECO:0000256" key="9">
    <source>
        <dbReference type="PROSITE-ProRule" id="PRU00309"/>
    </source>
</evidence>
<evidence type="ECO:0000256" key="2">
    <source>
        <dbReference type="ARBA" id="ARBA00022723"/>
    </source>
</evidence>
<evidence type="ECO:0000256" key="3">
    <source>
        <dbReference type="ARBA" id="ARBA00022771"/>
    </source>
</evidence>
<evidence type="ECO:0000313" key="13">
    <source>
        <dbReference type="EMBL" id="CAD6199269.1"/>
    </source>
</evidence>
<dbReference type="PROSITE" id="PS50950">
    <property type="entry name" value="ZF_THAP"/>
    <property type="match status" value="1"/>
</dbReference>
<dbReference type="Gene3D" id="3.10.20.90">
    <property type="entry name" value="Phosphatidylinositol 3-kinase Catalytic Subunit, Chain A, domain 1"/>
    <property type="match status" value="1"/>
</dbReference>
<dbReference type="SMART" id="SM00980">
    <property type="entry name" value="THAP"/>
    <property type="match status" value="1"/>
</dbReference>
<gene>
    <name evidence="13" type="ORF">CAUJ_LOCUS15172</name>
</gene>
<evidence type="ECO:0000256" key="5">
    <source>
        <dbReference type="ARBA" id="ARBA00022833"/>
    </source>
</evidence>
<keyword evidence="4" id="KW-0833">Ubl conjugation pathway</keyword>
<feature type="compositionally biased region" description="Basic and acidic residues" evidence="10">
    <location>
        <begin position="110"/>
        <end position="119"/>
    </location>
</feature>
<keyword evidence="5" id="KW-0862">Zinc</keyword>
<evidence type="ECO:0000313" key="14">
    <source>
        <dbReference type="Proteomes" id="UP000835052"/>
    </source>
</evidence>
<dbReference type="InterPro" id="IPR029071">
    <property type="entry name" value="Ubiquitin-like_domsf"/>
</dbReference>
<dbReference type="EMBL" id="CAJGYM010000163">
    <property type="protein sequence ID" value="CAD6199269.1"/>
    <property type="molecule type" value="Genomic_DNA"/>
</dbReference>
<dbReference type="PROSITE" id="PS00028">
    <property type="entry name" value="ZINC_FINGER_C2H2_1"/>
    <property type="match status" value="1"/>
</dbReference>
<dbReference type="InterPro" id="IPR007242">
    <property type="entry name" value="Atg12"/>
</dbReference>
<dbReference type="Pfam" id="PF04110">
    <property type="entry name" value="APG12"/>
    <property type="match status" value="1"/>
</dbReference>
<evidence type="ECO:0000256" key="10">
    <source>
        <dbReference type="SAM" id="MobiDB-lite"/>
    </source>
</evidence>
<dbReference type="AlphaFoldDB" id="A0A8S1HRF3"/>
<dbReference type="Pfam" id="PF05485">
    <property type="entry name" value="THAP"/>
    <property type="match status" value="1"/>
</dbReference>
<evidence type="ECO:0000256" key="6">
    <source>
        <dbReference type="ARBA" id="ARBA00023006"/>
    </source>
</evidence>
<evidence type="ECO:0000256" key="1">
    <source>
        <dbReference type="ARBA" id="ARBA00022499"/>
    </source>
</evidence>
<dbReference type="GO" id="GO:0008270">
    <property type="term" value="F:zinc ion binding"/>
    <property type="evidence" value="ECO:0007669"/>
    <property type="project" value="UniProtKB-KW"/>
</dbReference>